<evidence type="ECO:0000256" key="3">
    <source>
        <dbReference type="ARBA" id="ARBA00023136"/>
    </source>
</evidence>
<sequence>MSNTQPLISAEDRYSTDRGNKDRRRSVINKLSNCLQCFAFKKLDQQYETLDDDDDNDHARTEPVIGYFQLFRFADWLDLLIIAVGLCVVLLHSIASTAVAVVFGQVTSAFASQSFIDRCPLQQNASVTANNSTGSPWGTAENTFNYDRSQKPIFLSYGSDTQMSI</sequence>
<dbReference type="GO" id="GO:0005524">
    <property type="term" value="F:ATP binding"/>
    <property type="evidence" value="ECO:0007669"/>
    <property type="project" value="InterPro"/>
</dbReference>
<dbReference type="Proteomes" id="UP000663874">
    <property type="component" value="Unassembled WGS sequence"/>
</dbReference>
<evidence type="ECO:0000313" key="6">
    <source>
        <dbReference type="EMBL" id="CAF3956540.1"/>
    </source>
</evidence>
<gene>
    <name evidence="6" type="ORF">FNK824_LOCUS23532</name>
</gene>
<keyword evidence="2 5" id="KW-1133">Transmembrane helix</keyword>
<evidence type="ECO:0000256" key="5">
    <source>
        <dbReference type="SAM" id="Phobius"/>
    </source>
</evidence>
<feature type="compositionally biased region" description="Basic and acidic residues" evidence="4">
    <location>
        <begin position="10"/>
        <end position="20"/>
    </location>
</feature>
<dbReference type="InterPro" id="IPR036640">
    <property type="entry name" value="ABC1_TM_sf"/>
</dbReference>
<organism evidence="6 7">
    <name type="scientific">Rotaria sordida</name>
    <dbReference type="NCBI Taxonomy" id="392033"/>
    <lineage>
        <taxon>Eukaryota</taxon>
        <taxon>Metazoa</taxon>
        <taxon>Spiralia</taxon>
        <taxon>Gnathifera</taxon>
        <taxon>Rotifera</taxon>
        <taxon>Eurotatoria</taxon>
        <taxon>Bdelloidea</taxon>
        <taxon>Philodinida</taxon>
        <taxon>Philodinidae</taxon>
        <taxon>Rotaria</taxon>
    </lineage>
</organism>
<evidence type="ECO:0000256" key="4">
    <source>
        <dbReference type="SAM" id="MobiDB-lite"/>
    </source>
</evidence>
<proteinExistence type="predicted"/>
<keyword evidence="3 5" id="KW-0472">Membrane</keyword>
<dbReference type="Gene3D" id="1.20.1560.10">
    <property type="entry name" value="ABC transporter type 1, transmembrane domain"/>
    <property type="match status" value="1"/>
</dbReference>
<dbReference type="GO" id="GO:0016020">
    <property type="term" value="C:membrane"/>
    <property type="evidence" value="ECO:0007669"/>
    <property type="project" value="InterPro"/>
</dbReference>
<comment type="caution">
    <text evidence="6">The sequence shown here is derived from an EMBL/GenBank/DDBJ whole genome shotgun (WGS) entry which is preliminary data.</text>
</comment>
<evidence type="ECO:0000256" key="2">
    <source>
        <dbReference type="ARBA" id="ARBA00022989"/>
    </source>
</evidence>
<reference evidence="6" key="1">
    <citation type="submission" date="2021-02" db="EMBL/GenBank/DDBJ databases">
        <authorList>
            <person name="Nowell W R."/>
        </authorList>
    </citation>
    <scope>NUCLEOTIDE SEQUENCE</scope>
</reference>
<dbReference type="AlphaFoldDB" id="A0A819KYZ7"/>
<accession>A0A819KYZ7</accession>
<feature type="transmembrane region" description="Helical" evidence="5">
    <location>
        <begin position="79"/>
        <end position="103"/>
    </location>
</feature>
<evidence type="ECO:0000256" key="1">
    <source>
        <dbReference type="ARBA" id="ARBA00022692"/>
    </source>
</evidence>
<dbReference type="EMBL" id="CAJOBE010005005">
    <property type="protein sequence ID" value="CAF3956540.1"/>
    <property type="molecule type" value="Genomic_DNA"/>
</dbReference>
<protein>
    <submittedName>
        <fullName evidence="6">Uncharacterized protein</fullName>
    </submittedName>
</protein>
<evidence type="ECO:0000313" key="7">
    <source>
        <dbReference type="Proteomes" id="UP000663874"/>
    </source>
</evidence>
<keyword evidence="1 5" id="KW-0812">Transmembrane</keyword>
<feature type="region of interest" description="Disordered" evidence="4">
    <location>
        <begin position="1"/>
        <end position="21"/>
    </location>
</feature>
<name>A0A819KYZ7_9BILA</name>